<dbReference type="EMBL" id="JBBPBK010000008">
    <property type="protein sequence ID" value="KAK9280658.1"/>
    <property type="molecule type" value="Genomic_DNA"/>
</dbReference>
<evidence type="ECO:0000313" key="2">
    <source>
        <dbReference type="Proteomes" id="UP001415857"/>
    </source>
</evidence>
<sequence>MASRAFSRSRIPIFASMLLRDLMRVPIKDSITPMKPKIPVLQCDSCKLSYGMRQYHDGRPRGTPLKREEADRQRSSVCDIGVEEV</sequence>
<reference evidence="1 2" key="1">
    <citation type="journal article" date="2024" name="Plant J.">
        <title>Genome sequences and population genomics reveal climatic adaptation and genomic divergence between two closely related sweetgum species.</title>
        <authorList>
            <person name="Xu W.Q."/>
            <person name="Ren C.Q."/>
            <person name="Zhang X.Y."/>
            <person name="Comes H.P."/>
            <person name="Liu X.H."/>
            <person name="Li Y.G."/>
            <person name="Kettle C.J."/>
            <person name="Jalonen R."/>
            <person name="Gaisberger H."/>
            <person name="Ma Y.Z."/>
            <person name="Qiu Y.X."/>
        </authorList>
    </citation>
    <scope>NUCLEOTIDE SEQUENCE [LARGE SCALE GENOMIC DNA]</scope>
    <source>
        <strain evidence="1">Hangzhou</strain>
    </source>
</reference>
<protein>
    <submittedName>
        <fullName evidence="1">Uncharacterized protein</fullName>
    </submittedName>
</protein>
<dbReference type="Proteomes" id="UP001415857">
    <property type="component" value="Unassembled WGS sequence"/>
</dbReference>
<proteinExistence type="predicted"/>
<comment type="caution">
    <text evidence="1">The sequence shown here is derived from an EMBL/GenBank/DDBJ whole genome shotgun (WGS) entry which is preliminary data.</text>
</comment>
<dbReference type="AlphaFoldDB" id="A0AAP0WZP0"/>
<organism evidence="1 2">
    <name type="scientific">Liquidambar formosana</name>
    <name type="common">Formosan gum</name>
    <dbReference type="NCBI Taxonomy" id="63359"/>
    <lineage>
        <taxon>Eukaryota</taxon>
        <taxon>Viridiplantae</taxon>
        <taxon>Streptophyta</taxon>
        <taxon>Embryophyta</taxon>
        <taxon>Tracheophyta</taxon>
        <taxon>Spermatophyta</taxon>
        <taxon>Magnoliopsida</taxon>
        <taxon>eudicotyledons</taxon>
        <taxon>Gunneridae</taxon>
        <taxon>Pentapetalae</taxon>
        <taxon>Saxifragales</taxon>
        <taxon>Altingiaceae</taxon>
        <taxon>Liquidambar</taxon>
    </lineage>
</organism>
<evidence type="ECO:0000313" key="1">
    <source>
        <dbReference type="EMBL" id="KAK9280658.1"/>
    </source>
</evidence>
<name>A0AAP0WZP0_LIQFO</name>
<gene>
    <name evidence="1" type="ORF">L1049_014355</name>
</gene>
<accession>A0AAP0WZP0</accession>
<keyword evidence="2" id="KW-1185">Reference proteome</keyword>